<dbReference type="SMART" id="SM00181">
    <property type="entry name" value="EGF"/>
    <property type="match status" value="1"/>
</dbReference>
<evidence type="ECO:0000313" key="3">
    <source>
        <dbReference type="Proteomes" id="UP001652625"/>
    </source>
</evidence>
<feature type="disulfide bond" evidence="1">
    <location>
        <begin position="130"/>
        <end position="147"/>
    </location>
</feature>
<dbReference type="InterPro" id="IPR000742">
    <property type="entry name" value="EGF"/>
</dbReference>
<sequence length="361" mass="40891">MIRKQYFFLNFLYSMSVFSICYGEFKFLSFVNRSDEKSKVTFISMSRITETRLVSNTILLNMSASHQSLCMNKCIKTTNCTSYNIFKNSERLFQCQLLSENRYLNSNQLEKKNGWTHASIQNIPCERSPCKNNSTCIPYYDENSFFCICSPTFIGPFCEKELNKIISLPLNNLGCWKDESNIAMTTLEGSSTLLDNSYRNRVDAIKKCYEAAKERGFTIFAVRDGGFCSACNDGAYRKYGLSNLCNENGKGNAMSNQAYVITEKLLYKYVGCWKDSDSRALTLLEGSAAVLDNFYPYRDKAITKCYIAATERNYEIFAVQNNGQCFVGNGVSYQKYGIANNCNANGKGGAYANAVYIVNFE</sequence>
<dbReference type="PROSITE" id="PS00022">
    <property type="entry name" value="EGF_1"/>
    <property type="match status" value="1"/>
</dbReference>
<evidence type="ECO:0000256" key="1">
    <source>
        <dbReference type="PROSITE-ProRule" id="PRU00076"/>
    </source>
</evidence>
<accession>A0ABM4BGB4</accession>
<comment type="caution">
    <text evidence="1">Lacks conserved residue(s) required for the propagation of feature annotation.</text>
</comment>
<keyword evidence="1" id="KW-0245">EGF-like domain</keyword>
<feature type="disulfide bond" evidence="1">
    <location>
        <begin position="149"/>
        <end position="158"/>
    </location>
</feature>
<dbReference type="SUPFAM" id="SSF57196">
    <property type="entry name" value="EGF/Laminin"/>
    <property type="match status" value="1"/>
</dbReference>
<dbReference type="Pfam" id="PF01822">
    <property type="entry name" value="WSC"/>
    <property type="match status" value="1"/>
</dbReference>
<dbReference type="Gene3D" id="2.10.25.10">
    <property type="entry name" value="Laminin"/>
    <property type="match status" value="1"/>
</dbReference>
<evidence type="ECO:0000259" key="2">
    <source>
        <dbReference type="PROSITE" id="PS50026"/>
    </source>
</evidence>
<keyword evidence="1" id="KW-1015">Disulfide bond</keyword>
<keyword evidence="3" id="KW-1185">Reference proteome</keyword>
<dbReference type="PROSITE" id="PS50026">
    <property type="entry name" value="EGF_3"/>
    <property type="match status" value="1"/>
</dbReference>
<proteinExistence type="predicted"/>
<organism evidence="3 4">
    <name type="scientific">Hydra vulgaris</name>
    <name type="common">Hydra</name>
    <name type="synonym">Hydra attenuata</name>
    <dbReference type="NCBI Taxonomy" id="6087"/>
    <lineage>
        <taxon>Eukaryota</taxon>
        <taxon>Metazoa</taxon>
        <taxon>Cnidaria</taxon>
        <taxon>Hydrozoa</taxon>
        <taxon>Hydroidolina</taxon>
        <taxon>Anthoathecata</taxon>
        <taxon>Aplanulata</taxon>
        <taxon>Hydridae</taxon>
        <taxon>Hydra</taxon>
    </lineage>
</organism>
<reference evidence="4" key="1">
    <citation type="submission" date="2025-08" db="UniProtKB">
        <authorList>
            <consortium name="RefSeq"/>
        </authorList>
    </citation>
    <scope>IDENTIFICATION</scope>
</reference>
<dbReference type="Pfam" id="PF00024">
    <property type="entry name" value="PAN_1"/>
    <property type="match status" value="1"/>
</dbReference>
<gene>
    <name evidence="4" type="primary">LOC105849214</name>
</gene>
<protein>
    <submittedName>
        <fullName evidence="4">Uncharacterized protein LOC105849214 isoform X2</fullName>
    </submittedName>
</protein>
<evidence type="ECO:0000313" key="4">
    <source>
        <dbReference type="RefSeq" id="XP_065648047.1"/>
    </source>
</evidence>
<name>A0ABM4BGB4_HYDVU</name>
<dbReference type="InterPro" id="IPR002889">
    <property type="entry name" value="WSC_carb-bd"/>
</dbReference>
<dbReference type="Proteomes" id="UP001652625">
    <property type="component" value="Chromosome 03"/>
</dbReference>
<dbReference type="CDD" id="cd00054">
    <property type="entry name" value="EGF_CA"/>
    <property type="match status" value="1"/>
</dbReference>
<feature type="domain" description="EGF-like" evidence="2">
    <location>
        <begin position="121"/>
        <end position="159"/>
    </location>
</feature>
<dbReference type="GeneID" id="105849214"/>
<dbReference type="RefSeq" id="XP_065648047.1">
    <property type="nucleotide sequence ID" value="XM_065791975.1"/>
</dbReference>
<dbReference type="InterPro" id="IPR003609">
    <property type="entry name" value="Pan_app"/>
</dbReference>